<dbReference type="EMBL" id="JAKIXB020000001">
    <property type="protein sequence ID" value="KAL1611749.1"/>
    <property type="molecule type" value="Genomic_DNA"/>
</dbReference>
<feature type="domain" description="BHLH" evidence="2">
    <location>
        <begin position="540"/>
        <end position="605"/>
    </location>
</feature>
<dbReference type="Gene3D" id="4.10.280.10">
    <property type="entry name" value="Helix-loop-helix DNA-binding domain"/>
    <property type="match status" value="1"/>
</dbReference>
<feature type="region of interest" description="Disordered" evidence="1">
    <location>
        <begin position="631"/>
        <end position="671"/>
    </location>
</feature>
<evidence type="ECO:0000313" key="4">
    <source>
        <dbReference type="Proteomes" id="UP001521222"/>
    </source>
</evidence>
<feature type="compositionally biased region" description="Basic and acidic residues" evidence="1">
    <location>
        <begin position="646"/>
        <end position="657"/>
    </location>
</feature>
<feature type="compositionally biased region" description="Polar residues" evidence="1">
    <location>
        <begin position="444"/>
        <end position="455"/>
    </location>
</feature>
<feature type="compositionally biased region" description="Low complexity" evidence="1">
    <location>
        <begin position="206"/>
        <end position="226"/>
    </location>
</feature>
<accession>A0ABR3S4X8</accession>
<reference evidence="3 4" key="1">
    <citation type="submission" date="2024-02" db="EMBL/GenBank/DDBJ databases">
        <title>De novo assembly and annotation of 12 fungi associated with fruit tree decline syndrome in Ontario, Canada.</title>
        <authorList>
            <person name="Sulman M."/>
            <person name="Ellouze W."/>
            <person name="Ilyukhin E."/>
        </authorList>
    </citation>
    <scope>NUCLEOTIDE SEQUENCE [LARGE SCALE GENOMIC DNA]</scope>
    <source>
        <strain evidence="3 4">M97-236</strain>
    </source>
</reference>
<name>A0ABR3S4X8_9PLEO</name>
<keyword evidence="4" id="KW-1185">Reference proteome</keyword>
<gene>
    <name evidence="3" type="ORF">SLS59_000468</name>
</gene>
<dbReference type="PROSITE" id="PS50888">
    <property type="entry name" value="BHLH"/>
    <property type="match status" value="1"/>
</dbReference>
<feature type="region of interest" description="Disordered" evidence="1">
    <location>
        <begin position="566"/>
        <end position="592"/>
    </location>
</feature>
<comment type="caution">
    <text evidence="3">The sequence shown here is derived from an EMBL/GenBank/DDBJ whole genome shotgun (WGS) entry which is preliminary data.</text>
</comment>
<dbReference type="CDD" id="cd11392">
    <property type="entry name" value="bHLH_ScPHO4_like"/>
    <property type="match status" value="1"/>
</dbReference>
<protein>
    <recommendedName>
        <fullName evidence="2">BHLH domain-containing protein</fullName>
    </recommendedName>
</protein>
<sequence>MDSANAQSWAGMDAATDQDFGNLIDFDHFNDLDLPDFNNIAFSHGGPQNGSMADALDQHHIDHQFPPQIGQTHGDGASGSQQTQGNMGTHGMPQPNVNANFFDYGMSQFQSGTPVFSQAPDQVFRPHHGVPPTPNSVEMHGDPHRYMQQIDQQALYDQRYRPRKDDASFTPLVSPAVTPHDARFQIPDFTVPGAYFSPLTSPALNAQPHQHAQSHLHSQASTSASSTGHSPIDIDMEMLGEPAMVQPAEQRRSLRTKRNAPSRATPANRVRQSPIVKPGTGRRKPTVSMQLPPKEVSELMQEARTNGLDVPRSRDHSETDSISPEPMLSDMPPPPLPGSVTASPALIAQNGQGTAPATPASLMRIHPSPQFDASMSMPPPLEDLALPEASLDPRPSLSRIDTAFRDAEHDTPRMSARKTPKMGPLSTPGASMSNRPSPMLDPMSTPTSPAFSMTSGKKLEAKGGRNAKKRGSVSSSLVSPALRPKISPSIKPLLAAGENGVSDNTHALLLASKSNYQNILDGTTVPGVSYPASLSTNLTSKRTSHKIAEQGRRNRINMALQEMQDLLPPSSQNGTPDAKSPETAAQSNNSKAAKVESAIEYIRLLKCEVSAKDKLLEQKDVEMEALRKQLADLRRTSSAGISSDDGIEKTTELKKEPVSTPAAVTEAVDET</sequence>
<dbReference type="InterPro" id="IPR011598">
    <property type="entry name" value="bHLH_dom"/>
</dbReference>
<feature type="region of interest" description="Disordered" evidence="1">
    <location>
        <begin position="410"/>
        <end position="484"/>
    </location>
</feature>
<evidence type="ECO:0000313" key="3">
    <source>
        <dbReference type="EMBL" id="KAL1611749.1"/>
    </source>
</evidence>
<proteinExistence type="predicted"/>
<organism evidence="3 4">
    <name type="scientific">Nothophoma quercina</name>
    <dbReference type="NCBI Taxonomy" id="749835"/>
    <lineage>
        <taxon>Eukaryota</taxon>
        <taxon>Fungi</taxon>
        <taxon>Dikarya</taxon>
        <taxon>Ascomycota</taxon>
        <taxon>Pezizomycotina</taxon>
        <taxon>Dothideomycetes</taxon>
        <taxon>Pleosporomycetidae</taxon>
        <taxon>Pleosporales</taxon>
        <taxon>Pleosporineae</taxon>
        <taxon>Didymellaceae</taxon>
        <taxon>Nothophoma</taxon>
    </lineage>
</organism>
<feature type="region of interest" description="Disordered" evidence="1">
    <location>
        <begin position="246"/>
        <end position="291"/>
    </location>
</feature>
<evidence type="ECO:0000259" key="2">
    <source>
        <dbReference type="PROSITE" id="PS50888"/>
    </source>
</evidence>
<evidence type="ECO:0000256" key="1">
    <source>
        <dbReference type="SAM" id="MobiDB-lite"/>
    </source>
</evidence>
<dbReference type="SMART" id="SM00353">
    <property type="entry name" value="HLH"/>
    <property type="match status" value="1"/>
</dbReference>
<dbReference type="SUPFAM" id="SSF47459">
    <property type="entry name" value="HLH, helix-loop-helix DNA-binding domain"/>
    <property type="match status" value="1"/>
</dbReference>
<feature type="region of interest" description="Disordered" evidence="1">
    <location>
        <begin position="201"/>
        <end position="234"/>
    </location>
</feature>
<dbReference type="InterPro" id="IPR036638">
    <property type="entry name" value="HLH_DNA-bd_sf"/>
</dbReference>
<feature type="region of interest" description="Disordered" evidence="1">
    <location>
        <begin position="305"/>
        <end position="328"/>
    </location>
</feature>
<dbReference type="Proteomes" id="UP001521222">
    <property type="component" value="Unassembled WGS sequence"/>
</dbReference>
<dbReference type="Pfam" id="PF00010">
    <property type="entry name" value="HLH"/>
    <property type="match status" value="1"/>
</dbReference>